<feature type="transmembrane region" description="Helical" evidence="1">
    <location>
        <begin position="76"/>
        <end position="99"/>
    </location>
</feature>
<dbReference type="AlphaFoldDB" id="A0AAD7G086"/>
<name>A0AAD7G086_MYCRO</name>
<accession>A0AAD7G086</accession>
<gene>
    <name evidence="2" type="ORF">B0H17DRAFT_1147048</name>
</gene>
<keyword evidence="3" id="KW-1185">Reference proteome</keyword>
<organism evidence="2 3">
    <name type="scientific">Mycena rosella</name>
    <name type="common">Pink bonnet</name>
    <name type="synonym">Agaricus rosellus</name>
    <dbReference type="NCBI Taxonomy" id="1033263"/>
    <lineage>
        <taxon>Eukaryota</taxon>
        <taxon>Fungi</taxon>
        <taxon>Dikarya</taxon>
        <taxon>Basidiomycota</taxon>
        <taxon>Agaricomycotina</taxon>
        <taxon>Agaricomycetes</taxon>
        <taxon>Agaricomycetidae</taxon>
        <taxon>Agaricales</taxon>
        <taxon>Marasmiineae</taxon>
        <taxon>Mycenaceae</taxon>
        <taxon>Mycena</taxon>
    </lineage>
</organism>
<proteinExistence type="predicted"/>
<dbReference type="EMBL" id="JARKIE010000333">
    <property type="protein sequence ID" value="KAJ7653524.1"/>
    <property type="molecule type" value="Genomic_DNA"/>
</dbReference>
<protein>
    <submittedName>
        <fullName evidence="2">Uncharacterized protein</fullName>
    </submittedName>
</protein>
<sequence length="112" mass="11566">MRTSTRTLPVASVSVGMGTFVESRGTASIKCAGAHDDGKALTGSAPGGMSVIWTYAGAGGASTLAKAPSHPLRMALVARFLFSVLLVLAGVEGLCYAWNRQYSVIRLCAVMS</sequence>
<keyword evidence="1" id="KW-0472">Membrane</keyword>
<reference evidence="2" key="1">
    <citation type="submission" date="2023-03" db="EMBL/GenBank/DDBJ databases">
        <title>Massive genome expansion in bonnet fungi (Mycena s.s.) driven by repeated elements and novel gene families across ecological guilds.</title>
        <authorList>
            <consortium name="Lawrence Berkeley National Laboratory"/>
            <person name="Harder C.B."/>
            <person name="Miyauchi S."/>
            <person name="Viragh M."/>
            <person name="Kuo A."/>
            <person name="Thoen E."/>
            <person name="Andreopoulos B."/>
            <person name="Lu D."/>
            <person name="Skrede I."/>
            <person name="Drula E."/>
            <person name="Henrissat B."/>
            <person name="Morin E."/>
            <person name="Kohler A."/>
            <person name="Barry K."/>
            <person name="LaButti K."/>
            <person name="Morin E."/>
            <person name="Salamov A."/>
            <person name="Lipzen A."/>
            <person name="Mereny Z."/>
            <person name="Hegedus B."/>
            <person name="Baldrian P."/>
            <person name="Stursova M."/>
            <person name="Weitz H."/>
            <person name="Taylor A."/>
            <person name="Grigoriev I.V."/>
            <person name="Nagy L.G."/>
            <person name="Martin F."/>
            <person name="Kauserud H."/>
        </authorList>
    </citation>
    <scope>NUCLEOTIDE SEQUENCE</scope>
    <source>
        <strain evidence="2">CBHHK067</strain>
    </source>
</reference>
<evidence type="ECO:0000313" key="3">
    <source>
        <dbReference type="Proteomes" id="UP001221757"/>
    </source>
</evidence>
<comment type="caution">
    <text evidence="2">The sequence shown here is derived from an EMBL/GenBank/DDBJ whole genome shotgun (WGS) entry which is preliminary data.</text>
</comment>
<evidence type="ECO:0000313" key="2">
    <source>
        <dbReference type="EMBL" id="KAJ7653524.1"/>
    </source>
</evidence>
<keyword evidence="1" id="KW-1133">Transmembrane helix</keyword>
<keyword evidence="1" id="KW-0812">Transmembrane</keyword>
<dbReference type="Proteomes" id="UP001221757">
    <property type="component" value="Unassembled WGS sequence"/>
</dbReference>
<evidence type="ECO:0000256" key="1">
    <source>
        <dbReference type="SAM" id="Phobius"/>
    </source>
</evidence>